<keyword evidence="3" id="KW-1185">Reference proteome</keyword>
<sequence length="396" mass="41885">MHHLCPRSRGHPSFKRIRDMSSPAPASLSQERLGQHPPPRCRLSSAWEVCVPAGMVAVGWIRHLLAPRADPDGVNGDGSSSASTAAPACWGLRGGLAGFAEPVHAEVAAQLDANYFGVVDLTGTGSWRRRCHGGYRSLPRRFGGRKMHHHLFCNSSPLFPAAAAVLAGGGRRSPEAPSPLLSSAAECSVAPFRGNAGDLGLAWAAAAHSLPLALQLPDSVPGMVGPRSADGSDRFVLLSPIQGLPMLDLQGLTGLARRRRPTPPLCRLFTASATIPPFRHLIDAAGILSLPSATTTPSPPHHRFPALLLCPSPPPCSQLHSAHSPPPPSPHPTRRPSILDPQATQAAIETPVATTSWSLAGGDALGRLSPPWRRRPCANYHFRHGWCSNLSSPLPS</sequence>
<gene>
    <name evidence="2" type="ORF">HU200_064334</name>
</gene>
<evidence type="ECO:0000256" key="1">
    <source>
        <dbReference type="SAM" id="MobiDB-lite"/>
    </source>
</evidence>
<dbReference type="EMBL" id="JACEFO010002765">
    <property type="protein sequence ID" value="KAF8649363.1"/>
    <property type="molecule type" value="Genomic_DNA"/>
</dbReference>
<reference evidence="2" key="1">
    <citation type="submission" date="2020-07" db="EMBL/GenBank/DDBJ databases">
        <title>Genome sequence and genetic diversity analysis of an under-domesticated orphan crop, white fonio (Digitaria exilis).</title>
        <authorList>
            <person name="Bennetzen J.L."/>
            <person name="Chen S."/>
            <person name="Ma X."/>
            <person name="Wang X."/>
            <person name="Yssel A.E.J."/>
            <person name="Chaluvadi S.R."/>
            <person name="Johnson M."/>
            <person name="Gangashetty P."/>
            <person name="Hamidou F."/>
            <person name="Sanogo M.D."/>
            <person name="Zwaenepoel A."/>
            <person name="Wallace J."/>
            <person name="Van De Peer Y."/>
            <person name="Van Deynze A."/>
        </authorList>
    </citation>
    <scope>NUCLEOTIDE SEQUENCE</scope>
    <source>
        <tissue evidence="2">Leaves</tissue>
    </source>
</reference>
<feature type="compositionally biased region" description="Basic residues" evidence="1">
    <location>
        <begin position="1"/>
        <end position="15"/>
    </location>
</feature>
<dbReference type="AlphaFoldDB" id="A0A835A247"/>
<feature type="region of interest" description="Disordered" evidence="1">
    <location>
        <begin position="317"/>
        <end position="338"/>
    </location>
</feature>
<evidence type="ECO:0000313" key="2">
    <source>
        <dbReference type="EMBL" id="KAF8649363.1"/>
    </source>
</evidence>
<proteinExistence type="predicted"/>
<evidence type="ECO:0000313" key="3">
    <source>
        <dbReference type="Proteomes" id="UP000636709"/>
    </source>
</evidence>
<organism evidence="2 3">
    <name type="scientific">Digitaria exilis</name>
    <dbReference type="NCBI Taxonomy" id="1010633"/>
    <lineage>
        <taxon>Eukaryota</taxon>
        <taxon>Viridiplantae</taxon>
        <taxon>Streptophyta</taxon>
        <taxon>Embryophyta</taxon>
        <taxon>Tracheophyta</taxon>
        <taxon>Spermatophyta</taxon>
        <taxon>Magnoliopsida</taxon>
        <taxon>Liliopsida</taxon>
        <taxon>Poales</taxon>
        <taxon>Poaceae</taxon>
        <taxon>PACMAD clade</taxon>
        <taxon>Panicoideae</taxon>
        <taxon>Panicodae</taxon>
        <taxon>Paniceae</taxon>
        <taxon>Anthephorinae</taxon>
        <taxon>Digitaria</taxon>
    </lineage>
</organism>
<comment type="caution">
    <text evidence="2">The sequence shown here is derived from an EMBL/GenBank/DDBJ whole genome shotgun (WGS) entry which is preliminary data.</text>
</comment>
<dbReference type="Proteomes" id="UP000636709">
    <property type="component" value="Unassembled WGS sequence"/>
</dbReference>
<feature type="region of interest" description="Disordered" evidence="1">
    <location>
        <begin position="1"/>
        <end position="39"/>
    </location>
</feature>
<name>A0A835A247_9POAL</name>
<protein>
    <submittedName>
        <fullName evidence="2">Uncharacterized protein</fullName>
    </submittedName>
</protein>
<accession>A0A835A247</accession>